<keyword evidence="5" id="KW-0206">Cytoskeleton</keyword>
<comment type="subcellular location">
    <subcellularLocation>
        <location evidence="1">Cytoplasm</location>
        <location evidence="1">Cytoskeleton</location>
        <location evidence="1">Cilium basal body</location>
    </subcellularLocation>
</comment>
<dbReference type="PANTHER" id="PTHR13376">
    <property type="entry name" value="INTRAFLAGELLAR TRANSPORT PROTEIN 46 HOMOLOG"/>
    <property type="match status" value="1"/>
</dbReference>
<evidence type="ECO:0000256" key="1">
    <source>
        <dbReference type="ARBA" id="ARBA00004120"/>
    </source>
</evidence>
<dbReference type="GO" id="GO:0042073">
    <property type="term" value="P:intraciliary transport"/>
    <property type="evidence" value="ECO:0007669"/>
    <property type="project" value="InterPro"/>
</dbReference>
<dbReference type="GO" id="GO:0031514">
    <property type="term" value="C:motile cilium"/>
    <property type="evidence" value="ECO:0007669"/>
    <property type="project" value="TreeGrafter"/>
</dbReference>
<evidence type="ECO:0008006" key="9">
    <source>
        <dbReference type="Google" id="ProtNLM"/>
    </source>
</evidence>
<keyword evidence="4" id="KW-0969">Cilium</keyword>
<organism evidence="7 8">
    <name type="scientific">Marchantia polymorpha subsp. ruderalis</name>
    <dbReference type="NCBI Taxonomy" id="1480154"/>
    <lineage>
        <taxon>Eukaryota</taxon>
        <taxon>Viridiplantae</taxon>
        <taxon>Streptophyta</taxon>
        <taxon>Embryophyta</taxon>
        <taxon>Marchantiophyta</taxon>
        <taxon>Marchantiopsida</taxon>
        <taxon>Marchantiidae</taxon>
        <taxon>Marchantiales</taxon>
        <taxon>Marchantiaceae</taxon>
        <taxon>Marchantia</taxon>
    </lineage>
</organism>
<evidence type="ECO:0000256" key="6">
    <source>
        <dbReference type="ARBA" id="ARBA00023273"/>
    </source>
</evidence>
<comment type="similarity">
    <text evidence="2">Belongs to the IFT46 family.</text>
</comment>
<gene>
    <name evidence="7" type="ORF">AXG93_2018s1560</name>
</gene>
<dbReference type="InterPro" id="IPR022088">
    <property type="entry name" value="Intraflagellar_transp_cmplxB"/>
</dbReference>
<dbReference type="Proteomes" id="UP000077202">
    <property type="component" value="Unassembled WGS sequence"/>
</dbReference>
<dbReference type="GO" id="GO:0030992">
    <property type="term" value="C:intraciliary transport particle B"/>
    <property type="evidence" value="ECO:0007669"/>
    <property type="project" value="TreeGrafter"/>
</dbReference>
<keyword evidence="3" id="KW-0963">Cytoplasm</keyword>
<evidence type="ECO:0000256" key="3">
    <source>
        <dbReference type="ARBA" id="ARBA00022490"/>
    </source>
</evidence>
<dbReference type="EMBL" id="LVLJ01001211">
    <property type="protein sequence ID" value="OAE30989.1"/>
    <property type="molecule type" value="Genomic_DNA"/>
</dbReference>
<dbReference type="AlphaFoldDB" id="A0A176WD47"/>
<evidence type="ECO:0000256" key="2">
    <source>
        <dbReference type="ARBA" id="ARBA00007700"/>
    </source>
</evidence>
<dbReference type="Pfam" id="PF12317">
    <property type="entry name" value="IFT46_B_C"/>
    <property type="match status" value="3"/>
</dbReference>
<evidence type="ECO:0000313" key="8">
    <source>
        <dbReference type="Proteomes" id="UP000077202"/>
    </source>
</evidence>
<evidence type="ECO:0000256" key="5">
    <source>
        <dbReference type="ARBA" id="ARBA00023212"/>
    </source>
</evidence>
<accession>A0A176WD47</accession>
<reference evidence="7" key="1">
    <citation type="submission" date="2016-03" db="EMBL/GenBank/DDBJ databases">
        <title>Mechanisms controlling the formation of the plant cell surface in tip-growing cells are functionally conserved among land plants.</title>
        <authorList>
            <person name="Honkanen S."/>
            <person name="Jones V.A."/>
            <person name="Morieri G."/>
            <person name="Champion C."/>
            <person name="Hetherington A.J."/>
            <person name="Kelly S."/>
            <person name="Saint-Marcoux D."/>
            <person name="Proust H."/>
            <person name="Prescott H."/>
            <person name="Dolan L."/>
        </authorList>
    </citation>
    <scope>NUCLEOTIDE SEQUENCE [LARGE SCALE GENOMIC DNA]</scope>
    <source>
        <tissue evidence="7">Whole gametophyte</tissue>
    </source>
</reference>
<dbReference type="GO" id="GO:0005815">
    <property type="term" value="C:microtubule organizing center"/>
    <property type="evidence" value="ECO:0007669"/>
    <property type="project" value="TreeGrafter"/>
</dbReference>
<protein>
    <recommendedName>
        <fullName evidence="9">Intraflagellar transport protein 46 homolog</fullName>
    </recommendedName>
</protein>
<keyword evidence="6" id="KW-0966">Cell projection</keyword>
<proteinExistence type="inferred from homology"/>
<comment type="caution">
    <text evidence="7">The sequence shown here is derived from an EMBL/GenBank/DDBJ whole genome shotgun (WGS) entry which is preliminary data.</text>
</comment>
<dbReference type="GO" id="GO:0060271">
    <property type="term" value="P:cilium assembly"/>
    <property type="evidence" value="ECO:0007669"/>
    <property type="project" value="TreeGrafter"/>
</dbReference>
<sequence>MNCCSAGYDASGDRVMSRRSGQQATTADIFGRPPSPYHSAVNDEIRGLFDYIGAYKVQEVEISTTLKPFIPEYILAVGAIDEFIKVPRPDNQPDYLGLKVLAVNNSSPAQDPNDEALVLSWTVGRQHIEMVLDESGTKQSDPAVLTLQLRAASNQTDLLQLEISSVEYAEKNPRKLDAWINSIKDLHQSKPPPTVIYSKPMPDVEKLMQCSQVGSQNGDTSLFPYWLTSLQGISWAIHRKSIEASTSTFTAVARCENLPQSRNVSGHSDGLAHQEWPASIENELAEIQLPTAKLDVDLATFVDICCSVLDIPV</sequence>
<name>A0A176WD47_MARPO</name>
<evidence type="ECO:0000313" key="7">
    <source>
        <dbReference type="EMBL" id="OAE30989.1"/>
    </source>
</evidence>
<dbReference type="PANTHER" id="PTHR13376:SF0">
    <property type="entry name" value="INTRAFLAGELLAR TRANSPORT PROTEIN 46 HOMOLOG"/>
    <property type="match status" value="1"/>
</dbReference>
<keyword evidence="8" id="KW-1185">Reference proteome</keyword>
<evidence type="ECO:0000256" key="4">
    <source>
        <dbReference type="ARBA" id="ARBA00023069"/>
    </source>
</evidence>